<keyword evidence="1" id="KW-1133">Transmembrane helix</keyword>
<feature type="non-terminal residue" evidence="2">
    <location>
        <position position="1"/>
    </location>
</feature>
<gene>
    <name evidence="2" type="ORF">BDDG_12257</name>
</gene>
<proteinExistence type="predicted"/>
<feature type="transmembrane region" description="Helical" evidence="1">
    <location>
        <begin position="35"/>
        <end position="56"/>
    </location>
</feature>
<dbReference type="AlphaFoldDB" id="A0A0J9EN39"/>
<dbReference type="EMBL" id="GG749430">
    <property type="protein sequence ID" value="KMW67698.1"/>
    <property type="molecule type" value="Genomic_DNA"/>
</dbReference>
<dbReference type="Proteomes" id="UP000007802">
    <property type="component" value="Unassembled WGS sequence"/>
</dbReference>
<evidence type="ECO:0000256" key="1">
    <source>
        <dbReference type="SAM" id="Phobius"/>
    </source>
</evidence>
<evidence type="ECO:0000313" key="2">
    <source>
        <dbReference type="EMBL" id="KMW67698.1"/>
    </source>
</evidence>
<protein>
    <submittedName>
        <fullName evidence="2">Uncharacterized protein</fullName>
    </submittedName>
</protein>
<keyword evidence="1" id="KW-0472">Membrane</keyword>
<sequence length="154" mass="16938">FSYIDRSVSADDSKHLNIKLLIENLKSIIMKKLSILYIIRSLIFLSTLSVSFSAALSQSLTSISVSDSSALTISISVISTLTTSALITAFITSPSCFKKILYRLSESHFTFLVALMPEVILIEDNNITETILSHSQASSITFSFFSARKIVCTL</sequence>
<accession>A0A0J9EN39</accession>
<feature type="transmembrane region" description="Helical" evidence="1">
    <location>
        <begin position="68"/>
        <end position="91"/>
    </location>
</feature>
<reference evidence="2" key="1">
    <citation type="submission" date="2010-03" db="EMBL/GenBank/DDBJ databases">
        <title>Annotation of Blastomyces dermatitidis strain ATCC 18188.</title>
        <authorList>
            <consortium name="The Broad Institute Genome Sequencing Platform"/>
            <consortium name="Broad Institute Genome Sequencing Center for Infectious Disease."/>
            <person name="Cuomo C."/>
            <person name="Klein B."/>
            <person name="Sullivan T."/>
            <person name="Heitman J."/>
            <person name="Young S."/>
            <person name="Zeng Q."/>
            <person name="Gargeya S."/>
            <person name="Alvarado L."/>
            <person name="Berlin A.M."/>
            <person name="Chapman S.B."/>
            <person name="Chen Z."/>
            <person name="Freedman E."/>
            <person name="Gellesch M."/>
            <person name="Goldberg J."/>
            <person name="Griggs A."/>
            <person name="Gujja S."/>
            <person name="Heilman E."/>
            <person name="Heiman D."/>
            <person name="Howarth C."/>
            <person name="Mehta T."/>
            <person name="Neiman D."/>
            <person name="Pearson M."/>
            <person name="Roberts A."/>
            <person name="Saif S."/>
            <person name="Shea T."/>
            <person name="Shenoy N."/>
            <person name="Sisk P."/>
            <person name="Stolte C."/>
            <person name="Sykes S."/>
            <person name="White J."/>
            <person name="Yandava C."/>
            <person name="Haas B."/>
            <person name="Nusbaum C."/>
            <person name="Birren B."/>
        </authorList>
    </citation>
    <scope>NUCLEOTIDE SEQUENCE</scope>
    <source>
        <strain evidence="2">ATCC 18188</strain>
    </source>
</reference>
<name>A0A0J9EN39_AJEDA</name>
<keyword evidence="1" id="KW-0812">Transmembrane</keyword>
<organism evidence="2">
    <name type="scientific">Ajellomyces dermatitidis (strain ATCC 18188 / CBS 674.68)</name>
    <name type="common">Blastomyces dermatitidis</name>
    <dbReference type="NCBI Taxonomy" id="653446"/>
    <lineage>
        <taxon>Eukaryota</taxon>
        <taxon>Fungi</taxon>
        <taxon>Dikarya</taxon>
        <taxon>Ascomycota</taxon>
        <taxon>Pezizomycotina</taxon>
        <taxon>Eurotiomycetes</taxon>
        <taxon>Eurotiomycetidae</taxon>
        <taxon>Onygenales</taxon>
        <taxon>Ajellomycetaceae</taxon>
        <taxon>Blastomyces</taxon>
    </lineage>
</organism>
<feature type="non-terminal residue" evidence="2">
    <location>
        <position position="154"/>
    </location>
</feature>